<organism evidence="4 5">
    <name type="scientific">Cyanobacterium stanieri LEGE 03274</name>
    <dbReference type="NCBI Taxonomy" id="1828756"/>
    <lineage>
        <taxon>Bacteria</taxon>
        <taxon>Bacillati</taxon>
        <taxon>Cyanobacteriota</taxon>
        <taxon>Cyanophyceae</taxon>
        <taxon>Oscillatoriophycideae</taxon>
        <taxon>Chroococcales</taxon>
        <taxon>Geminocystaceae</taxon>
        <taxon>Cyanobacterium</taxon>
    </lineage>
</organism>
<dbReference type="InterPro" id="IPR011006">
    <property type="entry name" value="CheY-like_superfamily"/>
</dbReference>
<dbReference type="Gene3D" id="3.40.50.2300">
    <property type="match status" value="1"/>
</dbReference>
<name>A0ABR9V433_9CHRO</name>
<gene>
    <name evidence="4" type="ORF">IQ215_08080</name>
</gene>
<evidence type="ECO:0000313" key="5">
    <source>
        <dbReference type="Proteomes" id="UP000654604"/>
    </source>
</evidence>
<dbReference type="InterPro" id="IPR001789">
    <property type="entry name" value="Sig_transdc_resp-reg_receiver"/>
</dbReference>
<dbReference type="RefSeq" id="WP_193800811.1">
    <property type="nucleotide sequence ID" value="NZ_JADEWC010000015.1"/>
</dbReference>
<protein>
    <submittedName>
        <fullName evidence="4">Response regulator</fullName>
    </submittedName>
</protein>
<feature type="modified residue" description="4-aspartylphosphate" evidence="2">
    <location>
        <position position="53"/>
    </location>
</feature>
<feature type="domain" description="Response regulatory" evidence="3">
    <location>
        <begin position="3"/>
        <end position="128"/>
    </location>
</feature>
<evidence type="ECO:0000256" key="2">
    <source>
        <dbReference type="PROSITE-ProRule" id="PRU00169"/>
    </source>
</evidence>
<sequence length="140" mass="15444">MSTVLIVEDDPINLKVFSKILTKRGGLNVIGTENVDEVLRVANSGVTKVVLMDVSLSNSYYNGEPVDGIRITQLLKANPITHDIPVVLITAHAMEGDRENFLNLSGADGYITKPIINQDEFVKEVKSFVSGEWKLELEDD</sequence>
<evidence type="ECO:0000259" key="3">
    <source>
        <dbReference type="PROSITE" id="PS50110"/>
    </source>
</evidence>
<keyword evidence="5" id="KW-1185">Reference proteome</keyword>
<evidence type="ECO:0000313" key="4">
    <source>
        <dbReference type="EMBL" id="MBE9222655.1"/>
    </source>
</evidence>
<dbReference type="InterPro" id="IPR050595">
    <property type="entry name" value="Bact_response_regulator"/>
</dbReference>
<comment type="caution">
    <text evidence="4">The sequence shown here is derived from an EMBL/GenBank/DDBJ whole genome shotgun (WGS) entry which is preliminary data.</text>
</comment>
<reference evidence="4 5" key="1">
    <citation type="submission" date="2020-10" db="EMBL/GenBank/DDBJ databases">
        <authorList>
            <person name="Castelo-Branco R."/>
            <person name="Eusebio N."/>
            <person name="Adriana R."/>
            <person name="Vieira A."/>
            <person name="Brugerolle De Fraissinette N."/>
            <person name="Rezende De Castro R."/>
            <person name="Schneider M.P."/>
            <person name="Vasconcelos V."/>
            <person name="Leao P.N."/>
        </authorList>
    </citation>
    <scope>NUCLEOTIDE SEQUENCE [LARGE SCALE GENOMIC DNA]</scope>
    <source>
        <strain evidence="4 5">LEGE 03274</strain>
    </source>
</reference>
<dbReference type="PANTHER" id="PTHR44591">
    <property type="entry name" value="STRESS RESPONSE REGULATOR PROTEIN 1"/>
    <property type="match status" value="1"/>
</dbReference>
<dbReference type="PANTHER" id="PTHR44591:SF23">
    <property type="entry name" value="CHEY SUBFAMILY"/>
    <property type="match status" value="1"/>
</dbReference>
<accession>A0ABR9V433</accession>
<evidence type="ECO:0000256" key="1">
    <source>
        <dbReference type="ARBA" id="ARBA00022553"/>
    </source>
</evidence>
<dbReference type="SUPFAM" id="SSF52172">
    <property type="entry name" value="CheY-like"/>
    <property type="match status" value="1"/>
</dbReference>
<dbReference type="EMBL" id="JADEWC010000015">
    <property type="protein sequence ID" value="MBE9222655.1"/>
    <property type="molecule type" value="Genomic_DNA"/>
</dbReference>
<dbReference type="PROSITE" id="PS50110">
    <property type="entry name" value="RESPONSE_REGULATORY"/>
    <property type="match status" value="1"/>
</dbReference>
<dbReference type="Pfam" id="PF00072">
    <property type="entry name" value="Response_reg"/>
    <property type="match status" value="1"/>
</dbReference>
<dbReference type="Proteomes" id="UP000654604">
    <property type="component" value="Unassembled WGS sequence"/>
</dbReference>
<proteinExistence type="predicted"/>
<keyword evidence="1 2" id="KW-0597">Phosphoprotein</keyword>
<dbReference type="SMART" id="SM00448">
    <property type="entry name" value="REC"/>
    <property type="match status" value="1"/>
</dbReference>